<gene>
    <name evidence="5" type="ORF">H6A13_10965</name>
</gene>
<feature type="domain" description="Purine catabolism PurC-like" evidence="2">
    <location>
        <begin position="13"/>
        <end position="135"/>
    </location>
</feature>
<dbReference type="Gene3D" id="1.10.10.2840">
    <property type="entry name" value="PucR C-terminal helix-turn-helix domain"/>
    <property type="match status" value="1"/>
</dbReference>
<feature type="domain" description="CdaR GGDEF-like" evidence="4">
    <location>
        <begin position="305"/>
        <end position="434"/>
    </location>
</feature>
<accession>A0A939BD72</accession>
<dbReference type="InterPro" id="IPR051448">
    <property type="entry name" value="CdaR-like_regulators"/>
</dbReference>
<reference evidence="5" key="1">
    <citation type="submission" date="2020-08" db="EMBL/GenBank/DDBJ databases">
        <authorList>
            <person name="Cejkova D."/>
            <person name="Kubasova T."/>
            <person name="Jahodarova E."/>
            <person name="Rychlik I."/>
        </authorList>
    </citation>
    <scope>NUCLEOTIDE SEQUENCE</scope>
    <source>
        <strain evidence="5">An420c</strain>
    </source>
</reference>
<sequence>MAVRQRMALYVKDLLKEEAINGARLISGEEGLDNEIKGVTIIEAPDIVKWINGGEVLLTGLYAFRSCTIEEFQSYIDELENKKISALILKRGKPVEGAEEKIGYLLEFSRKHQIPVLEMPFEISFRDVMSWLMERLFNEEVTQLKYFKTTHDNFSALVLKSENVDVVIDHILEVLAKLIGNPVAAFNRQLNCIGASDGADREAEILREARPYQPDIYSNYEYLIQKSGDGDKDQYIIKVKLNLRERLYLVITEQNRPLDVMDCIAAESAIWALQFELVRQYSVAELEKKFQNDIMHNILNGKIDSVSELQKNTSLLGVPVNGCFRVIVFGLKGDEREKKDFKSKISEMNLLSDAIACQAGNVKIYNDLDRIVVIKEVPREQTQEEYRAEIRAVVEEVQAYVSRSHKEMQVKAGVGKVVEGIINLPESFKEATEAFTFVDIAGEISEDGNTQVTLFSDLGIFKLLCQLDDPEQLLEYVPEGLQKLYNYKKPQRDDLLVTLKTYLDRNQNLSKTAQDLYVHYKTASYRIEKIEKITGVDFSNANEVLAFRIGLVVYKMIEKYNRDFI</sequence>
<dbReference type="AlphaFoldDB" id="A0A939BD72"/>
<evidence type="ECO:0000256" key="1">
    <source>
        <dbReference type="ARBA" id="ARBA00006754"/>
    </source>
</evidence>
<dbReference type="Proteomes" id="UP000713880">
    <property type="component" value="Unassembled WGS sequence"/>
</dbReference>
<name>A0A939BD72_9CLOT</name>
<reference evidence="5" key="2">
    <citation type="journal article" date="2021" name="Sci. Rep.">
        <title>The distribution of antibiotic resistance genes in chicken gut microbiota commensals.</title>
        <authorList>
            <person name="Juricova H."/>
            <person name="Matiasovicova J."/>
            <person name="Kubasova T."/>
            <person name="Cejkova D."/>
            <person name="Rychlik I."/>
        </authorList>
    </citation>
    <scope>NUCLEOTIDE SEQUENCE</scope>
    <source>
        <strain evidence="5">An420c</strain>
    </source>
</reference>
<dbReference type="PANTHER" id="PTHR33744">
    <property type="entry name" value="CARBOHYDRATE DIACID REGULATOR"/>
    <property type="match status" value="1"/>
</dbReference>
<dbReference type="InterPro" id="IPR041522">
    <property type="entry name" value="CdaR_GGDEF"/>
</dbReference>
<dbReference type="PANTHER" id="PTHR33744:SF7">
    <property type="entry name" value="PUCR FAMILY TRANSCRIPTIONAL REGULATOR"/>
    <property type="match status" value="1"/>
</dbReference>
<dbReference type="Pfam" id="PF07905">
    <property type="entry name" value="PucR"/>
    <property type="match status" value="1"/>
</dbReference>
<dbReference type="InterPro" id="IPR025736">
    <property type="entry name" value="PucR_C-HTH_dom"/>
</dbReference>
<dbReference type="EMBL" id="JACJLV010000045">
    <property type="protein sequence ID" value="MBM6827607.1"/>
    <property type="molecule type" value="Genomic_DNA"/>
</dbReference>
<dbReference type="InterPro" id="IPR042070">
    <property type="entry name" value="PucR_C-HTH_sf"/>
</dbReference>
<dbReference type="Pfam" id="PF13556">
    <property type="entry name" value="HTH_30"/>
    <property type="match status" value="1"/>
</dbReference>
<evidence type="ECO:0000259" key="3">
    <source>
        <dbReference type="Pfam" id="PF13556"/>
    </source>
</evidence>
<evidence type="ECO:0000313" key="6">
    <source>
        <dbReference type="Proteomes" id="UP000713880"/>
    </source>
</evidence>
<evidence type="ECO:0000313" key="5">
    <source>
        <dbReference type="EMBL" id="MBM6827607.1"/>
    </source>
</evidence>
<comment type="similarity">
    <text evidence="1">Belongs to the CdaR family.</text>
</comment>
<dbReference type="InterPro" id="IPR012914">
    <property type="entry name" value="PucR_dom"/>
</dbReference>
<dbReference type="Pfam" id="PF17853">
    <property type="entry name" value="GGDEF_2"/>
    <property type="match status" value="1"/>
</dbReference>
<organism evidence="5 6">
    <name type="scientific">Mordavella massiliensis</name>
    <dbReference type="NCBI Taxonomy" id="1871024"/>
    <lineage>
        <taxon>Bacteria</taxon>
        <taxon>Bacillati</taxon>
        <taxon>Bacillota</taxon>
        <taxon>Clostridia</taxon>
        <taxon>Eubacteriales</taxon>
        <taxon>Clostridiaceae</taxon>
        <taxon>Mordavella</taxon>
    </lineage>
</organism>
<comment type="caution">
    <text evidence="5">The sequence shown here is derived from an EMBL/GenBank/DDBJ whole genome shotgun (WGS) entry which is preliminary data.</text>
</comment>
<feature type="domain" description="PucR C-terminal helix-turn-helix" evidence="3">
    <location>
        <begin position="495"/>
        <end position="551"/>
    </location>
</feature>
<evidence type="ECO:0000259" key="4">
    <source>
        <dbReference type="Pfam" id="PF17853"/>
    </source>
</evidence>
<keyword evidence="6" id="KW-1185">Reference proteome</keyword>
<evidence type="ECO:0000259" key="2">
    <source>
        <dbReference type="Pfam" id="PF07905"/>
    </source>
</evidence>
<dbReference type="RefSeq" id="WP_204909601.1">
    <property type="nucleotide sequence ID" value="NZ_JACJLV010000045.1"/>
</dbReference>
<protein>
    <submittedName>
        <fullName evidence="5">PucR family transcriptional regulator ligand-binding domain-containing protein</fullName>
    </submittedName>
</protein>
<proteinExistence type="inferred from homology"/>